<evidence type="ECO:0000313" key="2">
    <source>
        <dbReference type="EMBL" id="KAJ1158653.1"/>
    </source>
</evidence>
<comment type="caution">
    <text evidence="2">The sequence shown here is derived from an EMBL/GenBank/DDBJ whole genome shotgun (WGS) entry which is preliminary data.</text>
</comment>
<accession>A0AAV7S5U5</accession>
<proteinExistence type="predicted"/>
<gene>
    <name evidence="2" type="ORF">NDU88_011341</name>
</gene>
<keyword evidence="3" id="KW-1185">Reference proteome</keyword>
<evidence type="ECO:0000256" key="1">
    <source>
        <dbReference type="SAM" id="MobiDB-lite"/>
    </source>
</evidence>
<sequence>MRNRHRKSPAACARTRNGGFKTPRGLVPRTAMAGGRRRSPVPGLAMAGGRRRSPVPGLAMAGGSRSAAGLPSGRRGSL</sequence>
<dbReference type="AlphaFoldDB" id="A0AAV7S5U5"/>
<name>A0AAV7S5U5_PLEWA</name>
<evidence type="ECO:0000313" key="3">
    <source>
        <dbReference type="Proteomes" id="UP001066276"/>
    </source>
</evidence>
<reference evidence="2" key="1">
    <citation type="journal article" date="2022" name="bioRxiv">
        <title>Sequencing and chromosome-scale assembly of the giantPleurodeles waltlgenome.</title>
        <authorList>
            <person name="Brown T."/>
            <person name="Elewa A."/>
            <person name="Iarovenko S."/>
            <person name="Subramanian E."/>
            <person name="Araus A.J."/>
            <person name="Petzold A."/>
            <person name="Susuki M."/>
            <person name="Suzuki K.-i.T."/>
            <person name="Hayashi T."/>
            <person name="Toyoda A."/>
            <person name="Oliveira C."/>
            <person name="Osipova E."/>
            <person name="Leigh N.D."/>
            <person name="Simon A."/>
            <person name="Yun M.H."/>
        </authorList>
    </citation>
    <scope>NUCLEOTIDE SEQUENCE</scope>
    <source>
        <strain evidence="2">20211129_DDA</strain>
        <tissue evidence="2">Liver</tissue>
    </source>
</reference>
<feature type="region of interest" description="Disordered" evidence="1">
    <location>
        <begin position="1"/>
        <end position="78"/>
    </location>
</feature>
<dbReference type="Proteomes" id="UP001066276">
    <property type="component" value="Chromosome 5"/>
</dbReference>
<organism evidence="2 3">
    <name type="scientific">Pleurodeles waltl</name>
    <name type="common">Iberian ribbed newt</name>
    <dbReference type="NCBI Taxonomy" id="8319"/>
    <lineage>
        <taxon>Eukaryota</taxon>
        <taxon>Metazoa</taxon>
        <taxon>Chordata</taxon>
        <taxon>Craniata</taxon>
        <taxon>Vertebrata</taxon>
        <taxon>Euteleostomi</taxon>
        <taxon>Amphibia</taxon>
        <taxon>Batrachia</taxon>
        <taxon>Caudata</taxon>
        <taxon>Salamandroidea</taxon>
        <taxon>Salamandridae</taxon>
        <taxon>Pleurodelinae</taxon>
        <taxon>Pleurodeles</taxon>
    </lineage>
</organism>
<dbReference type="EMBL" id="JANPWB010000009">
    <property type="protein sequence ID" value="KAJ1158653.1"/>
    <property type="molecule type" value="Genomic_DNA"/>
</dbReference>
<protein>
    <submittedName>
        <fullName evidence="2">Uncharacterized protein</fullName>
    </submittedName>
</protein>